<name>A0A4P7NB02_PYROR</name>
<evidence type="ECO:0000313" key="3">
    <source>
        <dbReference type="Proteomes" id="UP000294847"/>
    </source>
</evidence>
<proteinExistence type="predicted"/>
<organism evidence="2 3">
    <name type="scientific">Pyricularia oryzae</name>
    <name type="common">Rice blast fungus</name>
    <name type="synonym">Magnaporthe oryzae</name>
    <dbReference type="NCBI Taxonomy" id="318829"/>
    <lineage>
        <taxon>Eukaryota</taxon>
        <taxon>Fungi</taxon>
        <taxon>Dikarya</taxon>
        <taxon>Ascomycota</taxon>
        <taxon>Pezizomycotina</taxon>
        <taxon>Sordariomycetes</taxon>
        <taxon>Sordariomycetidae</taxon>
        <taxon>Magnaporthales</taxon>
        <taxon>Pyriculariaceae</taxon>
        <taxon>Pyricularia</taxon>
    </lineage>
</organism>
<protein>
    <submittedName>
        <fullName evidence="2">Uncharacterized protein</fullName>
    </submittedName>
</protein>
<dbReference type="EMBL" id="CP034206">
    <property type="protein sequence ID" value="QBZ59783.1"/>
    <property type="molecule type" value="Genomic_DNA"/>
</dbReference>
<dbReference type="AlphaFoldDB" id="A0A4P7NB02"/>
<reference evidence="2 3" key="1">
    <citation type="journal article" date="2019" name="Mol. Biol. Evol.">
        <title>Blast fungal genomes show frequent chromosomal changes, gene gains and losses, and effector gene turnover.</title>
        <authorList>
            <person name="Gomez Luciano L.B."/>
            <person name="Jason Tsai I."/>
            <person name="Chuma I."/>
            <person name="Tosa Y."/>
            <person name="Chen Y.H."/>
            <person name="Li J.Y."/>
            <person name="Li M.Y."/>
            <person name="Jade Lu M.Y."/>
            <person name="Nakayashiki H."/>
            <person name="Li W.H."/>
        </authorList>
    </citation>
    <scope>NUCLEOTIDE SEQUENCE [LARGE SCALE GENOMIC DNA]</scope>
    <source>
        <strain evidence="2">MZ5-1-6</strain>
    </source>
</reference>
<gene>
    <name evidence="2" type="ORF">PoMZ_04747</name>
</gene>
<evidence type="ECO:0000313" key="2">
    <source>
        <dbReference type="EMBL" id="QBZ59783.1"/>
    </source>
</evidence>
<dbReference type="Proteomes" id="UP000294847">
    <property type="component" value="Chromosome 3"/>
</dbReference>
<sequence length="59" mass="6451">MPRGTRWRPPPSPAESRLQGPQGKAMPGEPLLIGVDASRPDVFVGITGRVFQLRDNIEV</sequence>
<accession>A0A4P7NB02</accession>
<evidence type="ECO:0000256" key="1">
    <source>
        <dbReference type="SAM" id="MobiDB-lite"/>
    </source>
</evidence>
<feature type="region of interest" description="Disordered" evidence="1">
    <location>
        <begin position="1"/>
        <end position="29"/>
    </location>
</feature>